<keyword evidence="2 5" id="KW-0812">Transmembrane</keyword>
<feature type="transmembrane region" description="Helical" evidence="5">
    <location>
        <begin position="265"/>
        <end position="282"/>
    </location>
</feature>
<evidence type="ECO:0000313" key="6">
    <source>
        <dbReference type="EMBL" id="KAA8911966.1"/>
    </source>
</evidence>
<comment type="caution">
    <text evidence="6">The sequence shown here is derived from an EMBL/GenBank/DDBJ whole genome shotgun (WGS) entry which is preliminary data.</text>
</comment>
<sequence>MEIKKIWRLPTTQAVIVGLVLFCQPGMFDSISGVGAGGQEATSVFLTDTSNAVLYACFAVFGFLGGSIVNNIGVRNTFFLGTLGYTIYIGSLWNLDRNGNEAFVIAGGALCGISGGLLWTVHGMVTMSYAEEEDKAKFFALTWSLLSIGATLGGLIPLLQNMHHADTSGVNTDTYVGFLIVMLVGVVLSLTLCDAKQVRRKDGRSLEDFRQTDFKTELMGVLKLVTDKKIMMLLPAFFASNFFYSYQFGINAFYFSLRTRSLNSLVYWLTQVLGTTFIGFVLDNRRIGRRKRGLIGLAIVSIFVLATWSGGAVFQTTFTRESTPPNVDWSDPGFGGPFTLYFMYGMADAMWQSWCYWIMGAITNESYRLARYAGFYKGVQSAGCAISFGIDAAGVPFMNELGANFGMMAFSIPLMVYVACQIVETNYGREPEVIIPAHVENAVLKDPEIQLNHLDQERHAKS</sequence>
<evidence type="ECO:0000256" key="5">
    <source>
        <dbReference type="SAM" id="Phobius"/>
    </source>
</evidence>
<dbReference type="Pfam" id="PF05978">
    <property type="entry name" value="UNC-93"/>
    <property type="match status" value="1"/>
</dbReference>
<dbReference type="Proteomes" id="UP000761534">
    <property type="component" value="Unassembled WGS sequence"/>
</dbReference>
<proteinExistence type="predicted"/>
<evidence type="ECO:0000256" key="4">
    <source>
        <dbReference type="ARBA" id="ARBA00023136"/>
    </source>
</evidence>
<dbReference type="InterPro" id="IPR036259">
    <property type="entry name" value="MFS_trans_sf"/>
</dbReference>
<feature type="transmembrane region" description="Helical" evidence="5">
    <location>
        <begin position="232"/>
        <end position="253"/>
    </location>
</feature>
<dbReference type="Gene3D" id="1.20.1250.20">
    <property type="entry name" value="MFS general substrate transporter like domains"/>
    <property type="match status" value="1"/>
</dbReference>
<feature type="transmembrane region" description="Helical" evidence="5">
    <location>
        <begin position="176"/>
        <end position="195"/>
    </location>
</feature>
<comment type="subcellular location">
    <subcellularLocation>
        <location evidence="1">Membrane</location>
        <topology evidence="1">Multi-pass membrane protein</topology>
    </subcellularLocation>
</comment>
<keyword evidence="3 5" id="KW-1133">Transmembrane helix</keyword>
<feature type="transmembrane region" description="Helical" evidence="5">
    <location>
        <begin position="77"/>
        <end position="96"/>
    </location>
</feature>
<name>A0A642V9G1_9ASCO</name>
<dbReference type="AlphaFoldDB" id="A0A642V9G1"/>
<dbReference type="InterPro" id="IPR051617">
    <property type="entry name" value="UNC-93-like_regulator"/>
</dbReference>
<evidence type="ECO:0000256" key="1">
    <source>
        <dbReference type="ARBA" id="ARBA00004141"/>
    </source>
</evidence>
<evidence type="ECO:0008006" key="8">
    <source>
        <dbReference type="Google" id="ProtNLM"/>
    </source>
</evidence>
<evidence type="ECO:0000256" key="2">
    <source>
        <dbReference type="ARBA" id="ARBA00022692"/>
    </source>
</evidence>
<feature type="transmembrane region" description="Helical" evidence="5">
    <location>
        <begin position="294"/>
        <end position="318"/>
    </location>
</feature>
<dbReference type="PANTHER" id="PTHR23294">
    <property type="entry name" value="ET TRANSLATION PRODUCT-RELATED"/>
    <property type="match status" value="1"/>
</dbReference>
<protein>
    <recommendedName>
        <fullName evidence="8">Major facilitator superfamily (MFS) profile domain-containing protein</fullName>
    </recommendedName>
</protein>
<gene>
    <name evidence="6" type="ORF">TRICI_003652</name>
</gene>
<evidence type="ECO:0000313" key="7">
    <source>
        <dbReference type="Proteomes" id="UP000761534"/>
    </source>
</evidence>
<feature type="transmembrane region" description="Helical" evidence="5">
    <location>
        <begin position="52"/>
        <end position="70"/>
    </location>
</feature>
<accession>A0A642V9G1</accession>
<dbReference type="OrthoDB" id="196103at2759"/>
<dbReference type="InterPro" id="IPR010291">
    <property type="entry name" value="Ion_channel_UNC-93"/>
</dbReference>
<dbReference type="SUPFAM" id="SSF103473">
    <property type="entry name" value="MFS general substrate transporter"/>
    <property type="match status" value="1"/>
</dbReference>
<dbReference type="GO" id="GO:0016020">
    <property type="term" value="C:membrane"/>
    <property type="evidence" value="ECO:0007669"/>
    <property type="project" value="UniProtKB-SubCell"/>
</dbReference>
<evidence type="ECO:0000256" key="3">
    <source>
        <dbReference type="ARBA" id="ARBA00022989"/>
    </source>
</evidence>
<keyword evidence="4 5" id="KW-0472">Membrane</keyword>
<feature type="transmembrane region" description="Helical" evidence="5">
    <location>
        <begin position="102"/>
        <end position="126"/>
    </location>
</feature>
<organism evidence="6 7">
    <name type="scientific">Trichomonascus ciferrii</name>
    <dbReference type="NCBI Taxonomy" id="44093"/>
    <lineage>
        <taxon>Eukaryota</taxon>
        <taxon>Fungi</taxon>
        <taxon>Dikarya</taxon>
        <taxon>Ascomycota</taxon>
        <taxon>Saccharomycotina</taxon>
        <taxon>Dipodascomycetes</taxon>
        <taxon>Dipodascales</taxon>
        <taxon>Trichomonascaceae</taxon>
        <taxon>Trichomonascus</taxon>
        <taxon>Trichomonascus ciferrii complex</taxon>
    </lineage>
</organism>
<reference evidence="6" key="1">
    <citation type="journal article" date="2019" name="G3 (Bethesda)">
        <title>Genome Assemblies of Two Rare Opportunistic Yeast Pathogens: Diutina rugosa (syn. Candida rugosa) and Trichomonascus ciferrii (syn. Candida ciferrii).</title>
        <authorList>
            <person name="Mixao V."/>
            <person name="Saus E."/>
            <person name="Hansen A.P."/>
            <person name="Lass-Florl C."/>
            <person name="Gabaldon T."/>
        </authorList>
    </citation>
    <scope>NUCLEOTIDE SEQUENCE</scope>
    <source>
        <strain evidence="6">CBS 4856</strain>
    </source>
</reference>
<dbReference type="VEuPathDB" id="FungiDB:TRICI_003652"/>
<feature type="transmembrane region" description="Helical" evidence="5">
    <location>
        <begin position="338"/>
        <end position="362"/>
    </location>
</feature>
<keyword evidence="7" id="KW-1185">Reference proteome</keyword>
<dbReference type="PANTHER" id="PTHR23294:SF59">
    <property type="entry name" value="UNC93-LIKE PROTEIN C922.05C"/>
    <property type="match status" value="1"/>
</dbReference>
<dbReference type="EMBL" id="SWFS01000267">
    <property type="protein sequence ID" value="KAA8911966.1"/>
    <property type="molecule type" value="Genomic_DNA"/>
</dbReference>
<feature type="transmembrane region" description="Helical" evidence="5">
    <location>
        <begin position="138"/>
        <end position="156"/>
    </location>
</feature>